<evidence type="ECO:0000313" key="1">
    <source>
        <dbReference type="EMBL" id="KAJ5404541.1"/>
    </source>
</evidence>
<dbReference type="AlphaFoldDB" id="A0A9W9W747"/>
<protein>
    <submittedName>
        <fullName evidence="1">Uncharacterized protein</fullName>
    </submittedName>
</protein>
<dbReference type="EMBL" id="JAPZBU010000005">
    <property type="protein sequence ID" value="KAJ5404541.1"/>
    <property type="molecule type" value="Genomic_DNA"/>
</dbReference>
<dbReference type="OrthoDB" id="4503771at2759"/>
<keyword evidence="2" id="KW-1185">Reference proteome</keyword>
<accession>A0A9W9W747</accession>
<organism evidence="1 2">
    <name type="scientific">Penicillium cosmopolitanum</name>
    <dbReference type="NCBI Taxonomy" id="1131564"/>
    <lineage>
        <taxon>Eukaryota</taxon>
        <taxon>Fungi</taxon>
        <taxon>Dikarya</taxon>
        <taxon>Ascomycota</taxon>
        <taxon>Pezizomycotina</taxon>
        <taxon>Eurotiomycetes</taxon>
        <taxon>Eurotiomycetidae</taxon>
        <taxon>Eurotiales</taxon>
        <taxon>Aspergillaceae</taxon>
        <taxon>Penicillium</taxon>
    </lineage>
</organism>
<sequence>MDIPCKCSLEALKVMGDLQNIQAVVDVETILNLTHRVWLQGNTMIQCENCIKMAQSSIVTLPALSDGCLPLLEALCAAYDISTQPGFFDSAMLAFEQPASPIICIRNQVFLGRTQLDDYEARLLVRTLLARDLIRFVELMEALKEALTVLLDGNHVHRNAMATFRACESSVESTISRLAVLMQVVEGDCDAGMS</sequence>
<reference evidence="1" key="1">
    <citation type="submission" date="2022-12" db="EMBL/GenBank/DDBJ databases">
        <authorList>
            <person name="Petersen C."/>
        </authorList>
    </citation>
    <scope>NUCLEOTIDE SEQUENCE</scope>
    <source>
        <strain evidence="1">IBT 29677</strain>
    </source>
</reference>
<evidence type="ECO:0000313" key="2">
    <source>
        <dbReference type="Proteomes" id="UP001147747"/>
    </source>
</evidence>
<gene>
    <name evidence="1" type="ORF">N7509_004412</name>
</gene>
<dbReference type="GeneID" id="81368029"/>
<dbReference type="RefSeq" id="XP_056491783.1">
    <property type="nucleotide sequence ID" value="XM_056629049.1"/>
</dbReference>
<comment type="caution">
    <text evidence="1">The sequence shown here is derived from an EMBL/GenBank/DDBJ whole genome shotgun (WGS) entry which is preliminary data.</text>
</comment>
<proteinExistence type="predicted"/>
<name>A0A9W9W747_9EURO</name>
<dbReference type="Proteomes" id="UP001147747">
    <property type="component" value="Unassembled WGS sequence"/>
</dbReference>
<reference evidence="1" key="2">
    <citation type="journal article" date="2023" name="IMA Fungus">
        <title>Comparative genomic study of the Penicillium genus elucidates a diverse pangenome and 15 lateral gene transfer events.</title>
        <authorList>
            <person name="Petersen C."/>
            <person name="Sorensen T."/>
            <person name="Nielsen M.R."/>
            <person name="Sondergaard T.E."/>
            <person name="Sorensen J.L."/>
            <person name="Fitzpatrick D.A."/>
            <person name="Frisvad J.C."/>
            <person name="Nielsen K.L."/>
        </authorList>
    </citation>
    <scope>NUCLEOTIDE SEQUENCE</scope>
    <source>
        <strain evidence="1">IBT 29677</strain>
    </source>
</reference>